<name>A0A1A9ZLZ2_GLOPL</name>
<protein>
    <submittedName>
        <fullName evidence="1">Uncharacterized protein</fullName>
    </submittedName>
</protein>
<keyword evidence="2" id="KW-1185">Reference proteome</keyword>
<reference evidence="2" key="1">
    <citation type="submission" date="2014-03" db="EMBL/GenBank/DDBJ databases">
        <authorList>
            <person name="Aksoy S."/>
            <person name="Warren W."/>
            <person name="Wilson R.K."/>
        </authorList>
    </citation>
    <scope>NUCLEOTIDE SEQUENCE [LARGE SCALE GENOMIC DNA]</scope>
    <source>
        <strain evidence="2">IAEA</strain>
    </source>
</reference>
<sequence length="119" mass="13975">MFRTTRVRHHWKSISTSRTRTTPCYCVIILVFYVRDTNLPLHKCFSYMGISTCMSFWRGRWEVLLSGTITRSRKFGQSFKSYQVNLGFHGFPLMPWALVTKLVNKVFEHYLNDPSSGLT</sequence>
<reference evidence="1" key="2">
    <citation type="submission" date="2020-05" db="UniProtKB">
        <authorList>
            <consortium name="EnsemblMetazoa"/>
        </authorList>
    </citation>
    <scope>IDENTIFICATION</scope>
    <source>
        <strain evidence="1">IAEA</strain>
    </source>
</reference>
<dbReference type="VEuPathDB" id="VectorBase:GPAI018770"/>
<organism evidence="1 2">
    <name type="scientific">Glossina pallidipes</name>
    <name type="common">Tsetse fly</name>
    <dbReference type="NCBI Taxonomy" id="7398"/>
    <lineage>
        <taxon>Eukaryota</taxon>
        <taxon>Metazoa</taxon>
        <taxon>Ecdysozoa</taxon>
        <taxon>Arthropoda</taxon>
        <taxon>Hexapoda</taxon>
        <taxon>Insecta</taxon>
        <taxon>Pterygota</taxon>
        <taxon>Neoptera</taxon>
        <taxon>Endopterygota</taxon>
        <taxon>Diptera</taxon>
        <taxon>Brachycera</taxon>
        <taxon>Muscomorpha</taxon>
        <taxon>Hippoboscoidea</taxon>
        <taxon>Glossinidae</taxon>
        <taxon>Glossina</taxon>
    </lineage>
</organism>
<dbReference type="AlphaFoldDB" id="A0A1A9ZLZ2"/>
<evidence type="ECO:0000313" key="2">
    <source>
        <dbReference type="Proteomes" id="UP000092445"/>
    </source>
</evidence>
<evidence type="ECO:0000313" key="1">
    <source>
        <dbReference type="EnsemblMetazoa" id="GPAI018770-PA"/>
    </source>
</evidence>
<dbReference type="EnsemblMetazoa" id="GPAI018770-RA">
    <property type="protein sequence ID" value="GPAI018770-PA"/>
    <property type="gene ID" value="GPAI018770"/>
</dbReference>
<accession>A0A1A9ZLZ2</accession>
<proteinExistence type="predicted"/>
<dbReference type="Proteomes" id="UP000092445">
    <property type="component" value="Unassembled WGS sequence"/>
</dbReference>